<reference evidence="3" key="1">
    <citation type="journal article" date="2019" name="Int. J. Syst. Evol. Microbiol.">
        <title>The Global Catalogue of Microorganisms (GCM) 10K type strain sequencing project: providing services to taxonomists for standard genome sequencing and annotation.</title>
        <authorList>
            <consortium name="The Broad Institute Genomics Platform"/>
            <consortium name="The Broad Institute Genome Sequencing Center for Infectious Disease"/>
            <person name="Wu L."/>
            <person name="Ma J."/>
        </authorList>
    </citation>
    <scope>NUCLEOTIDE SEQUENCE [LARGE SCALE GENOMIC DNA]</scope>
    <source>
        <strain evidence="3">CCM 8980</strain>
    </source>
</reference>
<dbReference type="RefSeq" id="WP_203626511.1">
    <property type="nucleotide sequence ID" value="NZ_BOLQ01000005.1"/>
</dbReference>
<keyword evidence="3" id="KW-1185">Reference proteome</keyword>
<name>A0ABW4CHM8_9LACO</name>
<dbReference type="Proteomes" id="UP001597196">
    <property type="component" value="Unassembled WGS sequence"/>
</dbReference>
<protein>
    <submittedName>
        <fullName evidence="2">GNAT family N-acetyltransferase</fullName>
    </submittedName>
</protein>
<dbReference type="SUPFAM" id="SSF55729">
    <property type="entry name" value="Acyl-CoA N-acyltransferases (Nat)"/>
    <property type="match status" value="1"/>
</dbReference>
<proteinExistence type="predicted"/>
<dbReference type="Gene3D" id="3.40.630.30">
    <property type="match status" value="1"/>
</dbReference>
<dbReference type="Pfam" id="PF13302">
    <property type="entry name" value="Acetyltransf_3"/>
    <property type="match status" value="1"/>
</dbReference>
<dbReference type="PROSITE" id="PS51186">
    <property type="entry name" value="GNAT"/>
    <property type="match status" value="1"/>
</dbReference>
<dbReference type="InterPro" id="IPR016181">
    <property type="entry name" value="Acyl_CoA_acyltransferase"/>
</dbReference>
<sequence length="173" mass="19120">MQMRALTQADAAVYLVYRRDTLAHDRDNPYNQNRIRQMTVEPTITPVLARIAQAARPDETGMRQSTLYLFDDANTAILGRVSMRTHLSPAMRGYAGHIGYDVAPSARGRGLATWILRDAVAQYAGVVPFVIVSAAVGNLASQHVIESCGGQVQATRERDGERYYLYHIPTAQA</sequence>
<comment type="caution">
    <text evidence="2">The sequence shown here is derived from an EMBL/GenBank/DDBJ whole genome shotgun (WGS) entry which is preliminary data.</text>
</comment>
<feature type="domain" description="N-acetyltransferase" evidence="1">
    <location>
        <begin position="1"/>
        <end position="169"/>
    </location>
</feature>
<dbReference type="EMBL" id="JBHTOC010000009">
    <property type="protein sequence ID" value="MFD1430062.1"/>
    <property type="molecule type" value="Genomic_DNA"/>
</dbReference>
<evidence type="ECO:0000313" key="3">
    <source>
        <dbReference type="Proteomes" id="UP001597196"/>
    </source>
</evidence>
<dbReference type="PANTHER" id="PTHR39173">
    <property type="entry name" value="ACETYLTRANSFERASE"/>
    <property type="match status" value="1"/>
</dbReference>
<accession>A0ABW4CHM8</accession>
<dbReference type="PANTHER" id="PTHR39173:SF1">
    <property type="entry name" value="ACETYLTRANSFERASE"/>
    <property type="match status" value="1"/>
</dbReference>
<dbReference type="InterPro" id="IPR000182">
    <property type="entry name" value="GNAT_dom"/>
</dbReference>
<gene>
    <name evidence="2" type="ORF">ACFQ4P_07355</name>
</gene>
<organism evidence="2 3">
    <name type="scientific">Lacticaseibacillus mingshuiensis</name>
    <dbReference type="NCBI Taxonomy" id="2799574"/>
    <lineage>
        <taxon>Bacteria</taxon>
        <taxon>Bacillati</taxon>
        <taxon>Bacillota</taxon>
        <taxon>Bacilli</taxon>
        <taxon>Lactobacillales</taxon>
        <taxon>Lactobacillaceae</taxon>
        <taxon>Lacticaseibacillus</taxon>
    </lineage>
</organism>
<evidence type="ECO:0000313" key="2">
    <source>
        <dbReference type="EMBL" id="MFD1430062.1"/>
    </source>
</evidence>
<evidence type="ECO:0000259" key="1">
    <source>
        <dbReference type="PROSITE" id="PS51186"/>
    </source>
</evidence>